<dbReference type="InterPro" id="IPR005467">
    <property type="entry name" value="His_kinase_dom"/>
</dbReference>
<dbReference type="CDD" id="cd00082">
    <property type="entry name" value="HisKA"/>
    <property type="match status" value="1"/>
</dbReference>
<dbReference type="SUPFAM" id="SSF55785">
    <property type="entry name" value="PYP-like sensor domain (PAS domain)"/>
    <property type="match status" value="4"/>
</dbReference>
<dbReference type="InterPro" id="IPR036097">
    <property type="entry name" value="HisK_dim/P_sf"/>
</dbReference>
<proteinExistence type="predicted"/>
<dbReference type="InterPro" id="IPR004358">
    <property type="entry name" value="Sig_transdc_His_kin-like_C"/>
</dbReference>
<evidence type="ECO:0000256" key="4">
    <source>
        <dbReference type="ARBA" id="ARBA00022679"/>
    </source>
</evidence>
<keyword evidence="8" id="KW-1185">Reference proteome</keyword>
<dbReference type="AlphaFoldDB" id="A0A939GD80"/>
<reference evidence="7 8" key="1">
    <citation type="submission" date="2021-03" db="EMBL/GenBank/DDBJ databases">
        <title>Fibrella sp. HMF5036 genome sequencing and assembly.</title>
        <authorList>
            <person name="Kang H."/>
            <person name="Kim H."/>
            <person name="Bae S."/>
            <person name="Joh K."/>
        </authorList>
    </citation>
    <scope>NUCLEOTIDE SEQUENCE [LARGE SCALE GENOMIC DNA]</scope>
    <source>
        <strain evidence="7 8">HMF5036</strain>
    </source>
</reference>
<protein>
    <recommendedName>
        <fullName evidence="2">histidine kinase</fullName>
        <ecNumber evidence="2">2.7.13.3</ecNumber>
    </recommendedName>
</protein>
<comment type="caution">
    <text evidence="7">The sequence shown here is derived from an EMBL/GenBank/DDBJ whole genome shotgun (WGS) entry which is preliminary data.</text>
</comment>
<dbReference type="GO" id="GO:0000155">
    <property type="term" value="F:phosphorelay sensor kinase activity"/>
    <property type="evidence" value="ECO:0007669"/>
    <property type="project" value="InterPro"/>
</dbReference>
<name>A0A939GD80_9BACT</name>
<feature type="domain" description="Histidine kinase" evidence="6">
    <location>
        <begin position="541"/>
        <end position="777"/>
    </location>
</feature>
<dbReference type="Proteomes" id="UP000664795">
    <property type="component" value="Unassembled WGS sequence"/>
</dbReference>
<dbReference type="Pfam" id="PF00512">
    <property type="entry name" value="HisKA"/>
    <property type="match status" value="1"/>
</dbReference>
<dbReference type="PANTHER" id="PTHR43304:SF1">
    <property type="entry name" value="PAC DOMAIN-CONTAINING PROTEIN"/>
    <property type="match status" value="1"/>
</dbReference>
<evidence type="ECO:0000256" key="3">
    <source>
        <dbReference type="ARBA" id="ARBA00022553"/>
    </source>
</evidence>
<dbReference type="InterPro" id="IPR003661">
    <property type="entry name" value="HisK_dim/P_dom"/>
</dbReference>
<dbReference type="InterPro" id="IPR003594">
    <property type="entry name" value="HATPase_dom"/>
</dbReference>
<evidence type="ECO:0000256" key="1">
    <source>
        <dbReference type="ARBA" id="ARBA00000085"/>
    </source>
</evidence>
<dbReference type="EC" id="2.7.13.3" evidence="2"/>
<dbReference type="PROSITE" id="PS50109">
    <property type="entry name" value="HIS_KIN"/>
    <property type="match status" value="1"/>
</dbReference>
<dbReference type="Gene3D" id="3.30.565.10">
    <property type="entry name" value="Histidine kinase-like ATPase, C-terminal domain"/>
    <property type="match status" value="1"/>
</dbReference>
<keyword evidence="4" id="KW-0808">Transferase</keyword>
<dbReference type="Gene3D" id="3.30.450.20">
    <property type="entry name" value="PAS domain"/>
    <property type="match status" value="4"/>
</dbReference>
<dbReference type="SUPFAM" id="SSF55874">
    <property type="entry name" value="ATPase domain of HSP90 chaperone/DNA topoisomerase II/histidine kinase"/>
    <property type="match status" value="1"/>
</dbReference>
<comment type="catalytic activity">
    <reaction evidence="1">
        <text>ATP + protein L-histidine = ADP + protein N-phospho-L-histidine.</text>
        <dbReference type="EC" id="2.7.13.3"/>
    </reaction>
</comment>
<keyword evidence="3" id="KW-0597">Phosphoprotein</keyword>
<dbReference type="RefSeq" id="WP_207338660.1">
    <property type="nucleotide sequence ID" value="NZ_JAFMYU010000036.1"/>
</dbReference>
<evidence type="ECO:0000259" key="6">
    <source>
        <dbReference type="PROSITE" id="PS50109"/>
    </source>
</evidence>
<evidence type="ECO:0000313" key="8">
    <source>
        <dbReference type="Proteomes" id="UP000664795"/>
    </source>
</evidence>
<dbReference type="InterPro" id="IPR000014">
    <property type="entry name" value="PAS"/>
</dbReference>
<dbReference type="SUPFAM" id="SSF47384">
    <property type="entry name" value="Homodimeric domain of signal transducing histidine kinase"/>
    <property type="match status" value="1"/>
</dbReference>
<dbReference type="PRINTS" id="PR00344">
    <property type="entry name" value="BCTRLSENSOR"/>
</dbReference>
<dbReference type="InterPro" id="IPR052162">
    <property type="entry name" value="Sensor_kinase/Photoreceptor"/>
</dbReference>
<dbReference type="SMART" id="SM00387">
    <property type="entry name" value="HATPase_c"/>
    <property type="match status" value="1"/>
</dbReference>
<evidence type="ECO:0000256" key="5">
    <source>
        <dbReference type="ARBA" id="ARBA00022777"/>
    </source>
</evidence>
<dbReference type="Pfam" id="PF13426">
    <property type="entry name" value="PAS_9"/>
    <property type="match status" value="1"/>
</dbReference>
<accession>A0A939GD80</accession>
<evidence type="ECO:0000313" key="7">
    <source>
        <dbReference type="EMBL" id="MBO0934695.1"/>
    </source>
</evidence>
<dbReference type="EMBL" id="JAFMYU010000036">
    <property type="protein sequence ID" value="MBO0934695.1"/>
    <property type="molecule type" value="Genomic_DNA"/>
</dbReference>
<keyword evidence="5" id="KW-0418">Kinase</keyword>
<evidence type="ECO:0000256" key="2">
    <source>
        <dbReference type="ARBA" id="ARBA00012438"/>
    </source>
</evidence>
<gene>
    <name evidence="7" type="ORF">J2I48_27040</name>
</gene>
<dbReference type="InterPro" id="IPR036890">
    <property type="entry name" value="HATPase_C_sf"/>
</dbReference>
<dbReference type="SMART" id="SM00388">
    <property type="entry name" value="HisKA"/>
    <property type="match status" value="1"/>
</dbReference>
<dbReference type="PANTHER" id="PTHR43304">
    <property type="entry name" value="PHYTOCHROME-LIKE PROTEIN CPH1"/>
    <property type="match status" value="1"/>
</dbReference>
<dbReference type="InterPro" id="IPR035965">
    <property type="entry name" value="PAS-like_dom_sf"/>
</dbReference>
<dbReference type="Pfam" id="PF02518">
    <property type="entry name" value="HATPase_c"/>
    <property type="match status" value="1"/>
</dbReference>
<organism evidence="7 8">
    <name type="scientific">Fibrella aquatilis</name>
    <dbReference type="NCBI Taxonomy" id="2817059"/>
    <lineage>
        <taxon>Bacteria</taxon>
        <taxon>Pseudomonadati</taxon>
        <taxon>Bacteroidota</taxon>
        <taxon>Cytophagia</taxon>
        <taxon>Cytophagales</taxon>
        <taxon>Spirosomataceae</taxon>
        <taxon>Fibrella</taxon>
    </lineage>
</organism>
<sequence>MPANTSTQPPVVMLQSVLNASQNGVAVYQAVRAANGHLTDLRVTILNAVAERDMGRPAVEVVGKLFSAGFPEMVSTDLYSRFCRVIETGQSDQFEFSLMHPVRHQQEWYDVSAVRMEDSVVVSFDNITAQKAAERTIQQQAELLQGLMGNTPVGMAIFETVRRSNSTVADFRFVLVNPVLEGIMCIPAQQVVGQLVSRLFPAANESGFMSRAITGVELGISQVFEMPYTIKNTPGWYRLSMAPQGDRLIAAIIDITESKRAQLDHHHQAELLRSVLDGSQNAVVAFDAIRNVDGTITDFRYILQNEANRQRVKRTDEQVIGNTMLTYFPNVLTNGLFNQYVQVVESGQPMRTEIAFDYGLGAGWYDLSVVKRADGIILTVQDKTREKQAEQALTEQAGLLKAVVDNSPTGIVLYKAVRDEHQQVTDFSHVLSNPANAAITGLNERELVDKLVARDYPASVESGHYATLLRVLETGEPESNLFHYDAHGINGWFDGGYVRQGDGVLFTYSNITDLKLAQQRLEYQNVELLRSNDNLQQFAYVASHDLQEPLRKIQSFGDMLIKEFGDNLPINGQDMVHRMQGAANRMSLLIRDLLAYSRIGIQREPFQPLVLSELIGQVLEDLDVAIQESKAVIYCSELPTVPGNRLLLHQLFQNLLGNAIKFRQPGLPPHISITSRRLTTAQLPDGVVPASLLLTTNPAERPAAYHEICVSDQGIGFDEKYLDRIFQVFQRLHGKSSFAGSGVGLAICKKVVEHHGGAIAASSQPNAGATFRVYLPV</sequence>
<dbReference type="Gene3D" id="1.10.287.130">
    <property type="match status" value="1"/>
</dbReference>